<comment type="caution">
    <text evidence="2">The sequence shown here is derived from an EMBL/GenBank/DDBJ whole genome shotgun (WGS) entry which is preliminary data.</text>
</comment>
<reference evidence="2 3" key="1">
    <citation type="submission" date="2023-09" db="EMBL/GenBank/DDBJ databases">
        <title>Streptomyces sp. nov.: A antagonism against Alternaria gaisen Producing Streptochlin, Isolated from Tamarix root soil.</title>
        <authorList>
            <person name="Chen Y."/>
        </authorList>
    </citation>
    <scope>NUCLEOTIDE SEQUENCE [LARGE SCALE GENOMIC DNA]</scope>
    <source>
        <strain evidence="2 3">TRM76323</strain>
    </source>
</reference>
<dbReference type="EMBL" id="JAWCTQ010000059">
    <property type="protein sequence ID" value="MDT9686240.1"/>
    <property type="molecule type" value="Genomic_DNA"/>
</dbReference>
<dbReference type="Proteomes" id="UP001250181">
    <property type="component" value="Unassembled WGS sequence"/>
</dbReference>
<evidence type="ECO:0000256" key="1">
    <source>
        <dbReference type="SAM" id="MobiDB-lite"/>
    </source>
</evidence>
<evidence type="ECO:0000313" key="2">
    <source>
        <dbReference type="EMBL" id="MDT9686240.1"/>
    </source>
</evidence>
<feature type="compositionally biased region" description="Polar residues" evidence="1">
    <location>
        <begin position="56"/>
        <end position="66"/>
    </location>
</feature>
<protein>
    <submittedName>
        <fullName evidence="2">Uncharacterized protein</fullName>
    </submittedName>
</protein>
<accession>A0ABU3QTZ1</accession>
<feature type="region of interest" description="Disordered" evidence="1">
    <location>
        <begin position="42"/>
        <end position="66"/>
    </location>
</feature>
<evidence type="ECO:0000313" key="3">
    <source>
        <dbReference type="Proteomes" id="UP001250181"/>
    </source>
</evidence>
<gene>
    <name evidence="2" type="ORF">RND61_29850</name>
</gene>
<proteinExistence type="predicted"/>
<name>A0ABU3QTZ1_9ACTN</name>
<keyword evidence="3" id="KW-1185">Reference proteome</keyword>
<organism evidence="2 3">
    <name type="scientific">Streptomyces tamarix</name>
    <dbReference type="NCBI Taxonomy" id="3078565"/>
    <lineage>
        <taxon>Bacteria</taxon>
        <taxon>Bacillati</taxon>
        <taxon>Actinomycetota</taxon>
        <taxon>Actinomycetes</taxon>
        <taxon>Kitasatosporales</taxon>
        <taxon>Streptomycetaceae</taxon>
        <taxon>Streptomyces</taxon>
    </lineage>
</organism>
<dbReference type="RefSeq" id="WP_315881275.1">
    <property type="nucleotide sequence ID" value="NZ_JAWCTQ010000059.1"/>
</dbReference>
<sequence>MSSPPTGVDPHAPVVVRPSTVVGAPPAAVRAVPTAVHGSWIPDTAPLTRAYGRRPSISSRVATVRP</sequence>